<dbReference type="PANTHER" id="PTHR30383">
    <property type="entry name" value="THIOESTERASE 1/PROTEASE 1/LYSOPHOSPHOLIPASE L1"/>
    <property type="match status" value="1"/>
</dbReference>
<sequence length="235" mass="25115">MQKFKLSYIALFAAFALSACGQKNKPAADTSAKTDTTTKSDASSTVKTILFFGDSLTAGYGLDDPSEAFPGVIAKRLDSLKLPYKVVNAGVSGETTAGGNSRIDWILKQKIDVFILELGANDGLRGISPTETTKNLQSIVDKVKAKYPNAKLVLLGMQVPPNMGPDYVNKFKAVFPAIATKNKMALVPFLLQGVGGHPDLNQPDGIHPTEKGAKIVAENVWTVLKGELDNTKAVY</sequence>
<protein>
    <submittedName>
        <fullName evidence="3">Acyl-CoA thioesterase-1</fullName>
    </submittedName>
</protein>
<dbReference type="PROSITE" id="PS51257">
    <property type="entry name" value="PROKAR_LIPOPROTEIN"/>
    <property type="match status" value="1"/>
</dbReference>
<dbReference type="InterPro" id="IPR036514">
    <property type="entry name" value="SGNH_hydro_sf"/>
</dbReference>
<dbReference type="OrthoDB" id="9786188at2"/>
<dbReference type="Proteomes" id="UP000199072">
    <property type="component" value="Unassembled WGS sequence"/>
</dbReference>
<feature type="chain" id="PRO_5011608782" evidence="1">
    <location>
        <begin position="22"/>
        <end position="235"/>
    </location>
</feature>
<dbReference type="SUPFAM" id="SSF52266">
    <property type="entry name" value="SGNH hydrolase"/>
    <property type="match status" value="1"/>
</dbReference>
<evidence type="ECO:0000313" key="3">
    <source>
        <dbReference type="EMBL" id="SDD93190.1"/>
    </source>
</evidence>
<dbReference type="InterPro" id="IPR051532">
    <property type="entry name" value="Ester_Hydrolysis_Enzymes"/>
</dbReference>
<feature type="domain" description="SGNH hydrolase-type esterase" evidence="2">
    <location>
        <begin position="51"/>
        <end position="214"/>
    </location>
</feature>
<proteinExistence type="predicted"/>
<feature type="signal peptide" evidence="1">
    <location>
        <begin position="1"/>
        <end position="21"/>
    </location>
</feature>
<evidence type="ECO:0000256" key="1">
    <source>
        <dbReference type="SAM" id="SignalP"/>
    </source>
</evidence>
<dbReference type="Gene3D" id="3.40.50.1110">
    <property type="entry name" value="SGNH hydrolase"/>
    <property type="match status" value="1"/>
</dbReference>
<dbReference type="CDD" id="cd01822">
    <property type="entry name" value="Lysophospholipase_L1_like"/>
    <property type="match status" value="1"/>
</dbReference>
<dbReference type="InterPro" id="IPR008265">
    <property type="entry name" value="Lipase_GDSL_AS"/>
</dbReference>
<dbReference type="EMBL" id="FNAI01000003">
    <property type="protein sequence ID" value="SDD93190.1"/>
    <property type="molecule type" value="Genomic_DNA"/>
</dbReference>
<keyword evidence="1" id="KW-0732">Signal</keyword>
<dbReference type="GO" id="GO:0006629">
    <property type="term" value="P:lipid metabolic process"/>
    <property type="evidence" value="ECO:0007669"/>
    <property type="project" value="InterPro"/>
</dbReference>
<name>A0A1G6YS79_9SPHI</name>
<dbReference type="RefSeq" id="WP_091147739.1">
    <property type="nucleotide sequence ID" value="NZ_FNAI01000003.1"/>
</dbReference>
<evidence type="ECO:0000259" key="2">
    <source>
        <dbReference type="Pfam" id="PF13472"/>
    </source>
</evidence>
<organism evidence="3 4">
    <name type="scientific">Mucilaginibacter pineti</name>
    <dbReference type="NCBI Taxonomy" id="1391627"/>
    <lineage>
        <taxon>Bacteria</taxon>
        <taxon>Pseudomonadati</taxon>
        <taxon>Bacteroidota</taxon>
        <taxon>Sphingobacteriia</taxon>
        <taxon>Sphingobacteriales</taxon>
        <taxon>Sphingobacteriaceae</taxon>
        <taxon>Mucilaginibacter</taxon>
    </lineage>
</organism>
<dbReference type="PANTHER" id="PTHR30383:SF24">
    <property type="entry name" value="THIOESTERASE 1_PROTEASE 1_LYSOPHOSPHOLIPASE L1"/>
    <property type="match status" value="1"/>
</dbReference>
<keyword evidence="4" id="KW-1185">Reference proteome</keyword>
<dbReference type="Pfam" id="PF13472">
    <property type="entry name" value="Lipase_GDSL_2"/>
    <property type="match status" value="1"/>
</dbReference>
<gene>
    <name evidence="3" type="ORF">SAMN05216464_10377</name>
</gene>
<accession>A0A1G6YS79</accession>
<dbReference type="InterPro" id="IPR013830">
    <property type="entry name" value="SGNH_hydro"/>
</dbReference>
<reference evidence="3 4" key="1">
    <citation type="submission" date="2016-10" db="EMBL/GenBank/DDBJ databases">
        <authorList>
            <person name="de Groot N.N."/>
        </authorList>
    </citation>
    <scope>NUCLEOTIDE SEQUENCE [LARGE SCALE GENOMIC DNA]</scope>
    <source>
        <strain evidence="3 4">47C3B</strain>
    </source>
</reference>
<dbReference type="STRING" id="1391627.SAMN05216464_10377"/>
<dbReference type="GO" id="GO:0004622">
    <property type="term" value="F:phosphatidylcholine lysophospholipase activity"/>
    <property type="evidence" value="ECO:0007669"/>
    <property type="project" value="TreeGrafter"/>
</dbReference>
<dbReference type="PROSITE" id="PS01098">
    <property type="entry name" value="LIPASE_GDSL_SER"/>
    <property type="match status" value="1"/>
</dbReference>
<dbReference type="AlphaFoldDB" id="A0A1G6YS79"/>
<evidence type="ECO:0000313" key="4">
    <source>
        <dbReference type="Proteomes" id="UP000199072"/>
    </source>
</evidence>